<dbReference type="CDD" id="cd03443">
    <property type="entry name" value="PaaI_thioesterase"/>
    <property type="match status" value="1"/>
</dbReference>
<evidence type="ECO:0008006" key="3">
    <source>
        <dbReference type="Google" id="ProtNLM"/>
    </source>
</evidence>
<protein>
    <recommendedName>
        <fullName evidence="3">DUF4442 domain-containing protein</fullName>
    </recommendedName>
</protein>
<dbReference type="Gene3D" id="3.10.129.10">
    <property type="entry name" value="Hotdog Thioesterase"/>
    <property type="match status" value="1"/>
</dbReference>
<gene>
    <name evidence="1" type="ORF">GCM10017161_13390</name>
</gene>
<evidence type="ECO:0000313" key="2">
    <source>
        <dbReference type="Proteomes" id="UP000623842"/>
    </source>
</evidence>
<keyword evidence="2" id="KW-1185">Reference proteome</keyword>
<proteinExistence type="predicted"/>
<accession>A0A919BFM8</accession>
<dbReference type="AlphaFoldDB" id="A0A919BFM8"/>
<dbReference type="SUPFAM" id="SSF54637">
    <property type="entry name" value="Thioesterase/thiol ester dehydrase-isomerase"/>
    <property type="match status" value="1"/>
</dbReference>
<organism evidence="1 2">
    <name type="scientific">Thalassotalea marina</name>
    <dbReference type="NCBI Taxonomy" id="1673741"/>
    <lineage>
        <taxon>Bacteria</taxon>
        <taxon>Pseudomonadati</taxon>
        <taxon>Pseudomonadota</taxon>
        <taxon>Gammaproteobacteria</taxon>
        <taxon>Alteromonadales</taxon>
        <taxon>Colwelliaceae</taxon>
        <taxon>Thalassotalea</taxon>
    </lineage>
</organism>
<name>A0A919BFM8_9GAMM</name>
<evidence type="ECO:0000313" key="1">
    <source>
        <dbReference type="EMBL" id="GHF87199.1"/>
    </source>
</evidence>
<dbReference type="InterPro" id="IPR029069">
    <property type="entry name" value="HotDog_dom_sf"/>
</dbReference>
<dbReference type="Pfam" id="PF14539">
    <property type="entry name" value="DUF4442"/>
    <property type="match status" value="1"/>
</dbReference>
<dbReference type="RefSeq" id="WP_189768522.1">
    <property type="nucleotide sequence ID" value="NZ_BNCK01000003.1"/>
</dbReference>
<sequence length="161" mass="18139">MTNKLARLINRLNKLPFSLRRFLVTKAFCSKVKYAGTTGIVIEKLTVNEAILLLKNRKKVQNHIGGVHAIAAAVLAESATGVVFGMNVRDDCLPLLKTMTINYKRRMQGDLTAIAHITGEQQQQLSSSLKGEMLIKVEIHDESGEQPLECHMEWAWIEKRR</sequence>
<comment type="caution">
    <text evidence="1">The sequence shown here is derived from an EMBL/GenBank/DDBJ whole genome shotgun (WGS) entry which is preliminary data.</text>
</comment>
<reference evidence="1" key="2">
    <citation type="submission" date="2020-09" db="EMBL/GenBank/DDBJ databases">
        <authorList>
            <person name="Sun Q."/>
            <person name="Kim S."/>
        </authorList>
    </citation>
    <scope>NUCLEOTIDE SEQUENCE</scope>
    <source>
        <strain evidence="1">KCTC 42731</strain>
    </source>
</reference>
<dbReference type="Proteomes" id="UP000623842">
    <property type="component" value="Unassembled WGS sequence"/>
</dbReference>
<dbReference type="EMBL" id="BNCK01000003">
    <property type="protein sequence ID" value="GHF87199.1"/>
    <property type="molecule type" value="Genomic_DNA"/>
</dbReference>
<reference evidence="1" key="1">
    <citation type="journal article" date="2014" name="Int. J. Syst. Evol. Microbiol.">
        <title>Complete genome sequence of Corynebacterium casei LMG S-19264T (=DSM 44701T), isolated from a smear-ripened cheese.</title>
        <authorList>
            <consortium name="US DOE Joint Genome Institute (JGI-PGF)"/>
            <person name="Walter F."/>
            <person name="Albersmeier A."/>
            <person name="Kalinowski J."/>
            <person name="Ruckert C."/>
        </authorList>
    </citation>
    <scope>NUCLEOTIDE SEQUENCE</scope>
    <source>
        <strain evidence="1">KCTC 42731</strain>
    </source>
</reference>
<dbReference type="InterPro" id="IPR027961">
    <property type="entry name" value="DUF4442"/>
</dbReference>